<dbReference type="InterPro" id="IPR016162">
    <property type="entry name" value="Ald_DH_N"/>
</dbReference>
<dbReference type="InterPro" id="IPR016161">
    <property type="entry name" value="Ald_DH/histidinol_DH"/>
</dbReference>
<dbReference type="InterPro" id="IPR015590">
    <property type="entry name" value="Aldehyde_DH_dom"/>
</dbReference>
<dbReference type="PANTHER" id="PTHR43353">
    <property type="entry name" value="SUCCINATE-SEMIALDEHYDE DEHYDROGENASE, MITOCHONDRIAL"/>
    <property type="match status" value="1"/>
</dbReference>
<reference evidence="3" key="1">
    <citation type="submission" date="2021-01" db="EMBL/GenBank/DDBJ databases">
        <title>Modified the classification status of verrucomicrobia.</title>
        <authorList>
            <person name="Feng X."/>
        </authorList>
    </citation>
    <scope>NUCLEOTIDE SEQUENCE</scope>
    <source>
        <strain evidence="3">5K15</strain>
    </source>
</reference>
<dbReference type="InterPro" id="IPR044151">
    <property type="entry name" value="ALDH_KGSADH"/>
</dbReference>
<dbReference type="AlphaFoldDB" id="A0AAE2SA21"/>
<dbReference type="Gene3D" id="3.40.309.10">
    <property type="entry name" value="Aldehyde Dehydrogenase, Chain A, domain 2"/>
    <property type="match status" value="1"/>
</dbReference>
<dbReference type="InterPro" id="IPR050740">
    <property type="entry name" value="Aldehyde_DH_Superfamily"/>
</dbReference>
<comment type="caution">
    <text evidence="3">The sequence shown here is derived from an EMBL/GenBank/DDBJ whole genome shotgun (WGS) entry which is preliminary data.</text>
</comment>
<keyword evidence="4" id="KW-1185">Reference proteome</keyword>
<evidence type="ECO:0000259" key="2">
    <source>
        <dbReference type="Pfam" id="PF00171"/>
    </source>
</evidence>
<dbReference type="SUPFAM" id="SSF53720">
    <property type="entry name" value="ALDH-like"/>
    <property type="match status" value="1"/>
</dbReference>
<dbReference type="CDD" id="cd07129">
    <property type="entry name" value="ALDH_KGSADH"/>
    <property type="match status" value="1"/>
</dbReference>
<keyword evidence="1" id="KW-0560">Oxidoreductase</keyword>
<accession>A0AAE2SA21</accession>
<name>A0AAE2SA21_9BACT</name>
<dbReference type="InterPro" id="IPR016163">
    <property type="entry name" value="Ald_DH_C"/>
</dbReference>
<evidence type="ECO:0000313" key="3">
    <source>
        <dbReference type="EMBL" id="MBK1854225.1"/>
    </source>
</evidence>
<feature type="domain" description="Aldehyde dehydrogenase" evidence="2">
    <location>
        <begin position="24"/>
        <end position="469"/>
    </location>
</feature>
<dbReference type="GO" id="GO:0016620">
    <property type="term" value="F:oxidoreductase activity, acting on the aldehyde or oxo group of donors, NAD or NADP as acceptor"/>
    <property type="evidence" value="ECO:0007669"/>
    <property type="project" value="InterPro"/>
</dbReference>
<dbReference type="Pfam" id="PF00171">
    <property type="entry name" value="Aldedh"/>
    <property type="match status" value="1"/>
</dbReference>
<dbReference type="EMBL" id="JAENIG010000002">
    <property type="protein sequence ID" value="MBK1854225.1"/>
    <property type="molecule type" value="Genomic_DNA"/>
</dbReference>
<dbReference type="Gene3D" id="3.40.605.10">
    <property type="entry name" value="Aldehyde Dehydrogenase, Chain A, domain 1"/>
    <property type="match status" value="1"/>
</dbReference>
<dbReference type="PANTHER" id="PTHR43353:SF3">
    <property type="entry name" value="ALDEHYDE DEHYDROGENASE-RELATED"/>
    <property type="match status" value="1"/>
</dbReference>
<organism evidence="3 4">
    <name type="scientific">Oceaniferula flava</name>
    <dbReference type="NCBI Taxonomy" id="2800421"/>
    <lineage>
        <taxon>Bacteria</taxon>
        <taxon>Pseudomonadati</taxon>
        <taxon>Verrucomicrobiota</taxon>
        <taxon>Verrucomicrobiia</taxon>
        <taxon>Verrucomicrobiales</taxon>
        <taxon>Verrucomicrobiaceae</taxon>
        <taxon>Oceaniferula</taxon>
    </lineage>
</organism>
<sequence>MIMTLQGTSIIGAARGKGTEALGKSHNPATNEYLEPEYIAATHEELEHAVSLADSAFKEYRHCSGAKKAELLRAIASNIEAIVEDLVARMPLETGLPEMRVRGEAGRTCGQLRMFANLVEEGSWVDARIDRAQPERQPLPKVDTRSMLRALGPVAVFAASNFPLAFSTAGGDTASALAAGCPVIVKAHSSHSGTAELVGLAIQKAVADCGLPEGVFSLVYGGGRSIGQSLVKHPAIKAVGFTGSYGGGRALMDLAAARPEPIPVYAEMSAINPVVILPGAAKERGAQIAQGLHGSMTLGVGQFCTNPGLIFVHEDYAEVIAKETASLVAESASSAMLNSGICDAYCSGLEALEKHDAVTQLGKASAGEGSNQAVPALFQTDIQTFTSSEELTNEVFGPASIIVTYQSEEDLLGAFATMEGQLTATVHGTEEELAEQVALTRLMEDRAGRLVFNGFPTGVEVCASMVHGGPFPSTSDGRSTSVGTMAIYRFTRAVCWQDCPQSLLPAELQDGNPLGIQRSEV</sequence>
<dbReference type="Proteomes" id="UP000634206">
    <property type="component" value="Unassembled WGS sequence"/>
</dbReference>
<evidence type="ECO:0000256" key="1">
    <source>
        <dbReference type="ARBA" id="ARBA00023002"/>
    </source>
</evidence>
<proteinExistence type="predicted"/>
<protein>
    <submittedName>
        <fullName evidence="3">Aldehyde dehydrogenase (NADP(+))</fullName>
    </submittedName>
</protein>
<gene>
    <name evidence="3" type="ORF">JIN83_04610</name>
</gene>
<evidence type="ECO:0000313" key="4">
    <source>
        <dbReference type="Proteomes" id="UP000634206"/>
    </source>
</evidence>